<name>A0A225DCD2_9BACT</name>
<protein>
    <submittedName>
        <fullName evidence="1">Uncharacterized protein</fullName>
    </submittedName>
</protein>
<sequence length="109" mass="11655">MAKKRHREWEKVSVMRLHAIAVDTEADCPAGNYTAAEVYDICRELQAARAALAKMQGLTAGALDYFARAQGLLNKAEESGLAVSGVSGLTYWAPAVSKPKSTKKTSKGA</sequence>
<gene>
    <name evidence="1" type="ORF">FRUB_09798</name>
</gene>
<proteinExistence type="predicted"/>
<dbReference type="RefSeq" id="WP_088260174.1">
    <property type="nucleotide sequence ID" value="NZ_NIDE01000019.1"/>
</dbReference>
<evidence type="ECO:0000313" key="1">
    <source>
        <dbReference type="EMBL" id="OWK34956.1"/>
    </source>
</evidence>
<reference evidence="2" key="1">
    <citation type="submission" date="2017-06" db="EMBL/GenBank/DDBJ databases">
        <title>Genome analysis of Fimbriiglobus ruber SP5, the first member of the order Planctomycetales with confirmed chitinolytic capability.</title>
        <authorList>
            <person name="Ravin N.V."/>
            <person name="Rakitin A.L."/>
            <person name="Ivanova A.A."/>
            <person name="Beletsky A.V."/>
            <person name="Kulichevskaya I.S."/>
            <person name="Mardanov A.V."/>
            <person name="Dedysh S.N."/>
        </authorList>
    </citation>
    <scope>NUCLEOTIDE SEQUENCE [LARGE SCALE GENOMIC DNA]</scope>
    <source>
        <strain evidence="2">SP5</strain>
    </source>
</reference>
<dbReference type="EMBL" id="NIDE01000019">
    <property type="protein sequence ID" value="OWK34956.1"/>
    <property type="molecule type" value="Genomic_DNA"/>
</dbReference>
<dbReference type="AlphaFoldDB" id="A0A225DCD2"/>
<dbReference type="Proteomes" id="UP000214646">
    <property type="component" value="Unassembled WGS sequence"/>
</dbReference>
<comment type="caution">
    <text evidence="1">The sequence shown here is derived from an EMBL/GenBank/DDBJ whole genome shotgun (WGS) entry which is preliminary data.</text>
</comment>
<evidence type="ECO:0000313" key="2">
    <source>
        <dbReference type="Proteomes" id="UP000214646"/>
    </source>
</evidence>
<accession>A0A225DCD2</accession>
<organism evidence="1 2">
    <name type="scientific">Fimbriiglobus ruber</name>
    <dbReference type="NCBI Taxonomy" id="1908690"/>
    <lineage>
        <taxon>Bacteria</taxon>
        <taxon>Pseudomonadati</taxon>
        <taxon>Planctomycetota</taxon>
        <taxon>Planctomycetia</taxon>
        <taxon>Gemmatales</taxon>
        <taxon>Gemmataceae</taxon>
        <taxon>Fimbriiglobus</taxon>
    </lineage>
</organism>
<keyword evidence="2" id="KW-1185">Reference proteome</keyword>